<protein>
    <submittedName>
        <fullName evidence="2">ISXO2-like transposase domain-containing protein</fullName>
    </submittedName>
</protein>
<dbReference type="Pfam" id="PF12762">
    <property type="entry name" value="DDE_Tnp_IS1595"/>
    <property type="match status" value="1"/>
</dbReference>
<evidence type="ECO:0000313" key="2">
    <source>
        <dbReference type="EMBL" id="VFK04249.1"/>
    </source>
</evidence>
<dbReference type="InterPro" id="IPR024445">
    <property type="entry name" value="Tnp_ISXO2-like"/>
</dbReference>
<evidence type="ECO:0000259" key="1">
    <source>
        <dbReference type="Pfam" id="PF12762"/>
    </source>
</evidence>
<proteinExistence type="predicted"/>
<feature type="domain" description="ISXO2-like transposase" evidence="1">
    <location>
        <begin position="2"/>
        <end position="66"/>
    </location>
</feature>
<dbReference type="AlphaFoldDB" id="A0A450VHH2"/>
<gene>
    <name evidence="2" type="ORF">BECKH772C_GA0070978_101703</name>
</gene>
<name>A0A450VHH2_9GAMM</name>
<accession>A0A450VHH2</accession>
<organism evidence="2">
    <name type="scientific">Candidatus Kentrum eta</name>
    <dbReference type="NCBI Taxonomy" id="2126337"/>
    <lineage>
        <taxon>Bacteria</taxon>
        <taxon>Pseudomonadati</taxon>
        <taxon>Pseudomonadota</taxon>
        <taxon>Gammaproteobacteria</taxon>
        <taxon>Candidatus Kentrum</taxon>
    </lineage>
</organism>
<dbReference type="EMBL" id="CAADFJ010000170">
    <property type="protein sequence ID" value="VFK04249.1"/>
    <property type="molecule type" value="Genomic_DNA"/>
</dbReference>
<sequence length="133" mass="14680">MIERGGQVAIQMLANVKQTSIFSPITSTIMAGILVYTDECDIYNRVSEWGYGRETVCHSRGEYGRDEDGAGYVLIVVSLRNYYQTILGSSSSRTTRNGAAKNFCSSCLGYSSTTNLESNVRANVKYIRNYACA</sequence>
<reference evidence="2" key="1">
    <citation type="submission" date="2019-02" db="EMBL/GenBank/DDBJ databases">
        <authorList>
            <person name="Gruber-Vodicka R. H."/>
            <person name="Seah K. B. B."/>
        </authorList>
    </citation>
    <scope>NUCLEOTIDE SEQUENCE</scope>
    <source>
        <strain evidence="2">BECK_SA2B12</strain>
    </source>
</reference>